<evidence type="ECO:0000313" key="8">
    <source>
        <dbReference type="Proteomes" id="UP001140949"/>
    </source>
</evidence>
<evidence type="ECO:0000256" key="1">
    <source>
        <dbReference type="ARBA" id="ARBA00003732"/>
    </source>
</evidence>
<evidence type="ECO:0000256" key="3">
    <source>
        <dbReference type="ARBA" id="ARBA00022771"/>
    </source>
</evidence>
<dbReference type="Gene3D" id="1.20.5.4770">
    <property type="match status" value="1"/>
</dbReference>
<evidence type="ECO:0000313" key="7">
    <source>
        <dbReference type="EMBL" id="KAJ6846968.1"/>
    </source>
</evidence>
<keyword evidence="2" id="KW-0479">Metal-binding</keyword>
<gene>
    <name evidence="7" type="ORF">M6B38_284175</name>
</gene>
<comment type="function">
    <text evidence="1">May be involved in environmental stress response.</text>
</comment>
<keyword evidence="5" id="KW-0472">Membrane</keyword>
<keyword evidence="5" id="KW-1133">Transmembrane helix</keyword>
<evidence type="ECO:0000256" key="5">
    <source>
        <dbReference type="SAM" id="Phobius"/>
    </source>
</evidence>
<reference evidence="7" key="2">
    <citation type="submission" date="2023-04" db="EMBL/GenBank/DDBJ databases">
        <authorList>
            <person name="Bruccoleri R.E."/>
            <person name="Oakeley E.J."/>
            <person name="Faust A.-M."/>
            <person name="Dessus-Babus S."/>
            <person name="Altorfer M."/>
            <person name="Burckhardt D."/>
            <person name="Oertli M."/>
            <person name="Naumann U."/>
            <person name="Petersen F."/>
            <person name="Wong J."/>
        </authorList>
    </citation>
    <scope>NUCLEOTIDE SEQUENCE</scope>
    <source>
        <strain evidence="7">GSM-AAB239-AS_SAM_17_03QT</strain>
        <tissue evidence="7">Leaf</tissue>
    </source>
</reference>
<dbReference type="SUPFAM" id="SSF57716">
    <property type="entry name" value="Glucocorticoid receptor-like (DNA-binding domain)"/>
    <property type="match status" value="1"/>
</dbReference>
<dbReference type="Proteomes" id="UP001140949">
    <property type="component" value="Unassembled WGS sequence"/>
</dbReference>
<keyword evidence="8" id="KW-1185">Reference proteome</keyword>
<keyword evidence="3" id="KW-0863">Zinc-finger</keyword>
<accession>A0AAX6I1M5</accession>
<reference evidence="7" key="1">
    <citation type="journal article" date="2023" name="GigaByte">
        <title>Genome assembly of the bearded iris, Iris pallida Lam.</title>
        <authorList>
            <person name="Bruccoleri R.E."/>
            <person name="Oakeley E.J."/>
            <person name="Faust A.M.E."/>
            <person name="Altorfer M."/>
            <person name="Dessus-Babus S."/>
            <person name="Burckhardt D."/>
            <person name="Oertli M."/>
            <person name="Naumann U."/>
            <person name="Petersen F."/>
            <person name="Wong J."/>
        </authorList>
    </citation>
    <scope>NUCLEOTIDE SEQUENCE</scope>
    <source>
        <strain evidence="7">GSM-AAB239-AS_SAM_17_03QT</strain>
    </source>
</reference>
<organism evidence="7 8">
    <name type="scientific">Iris pallida</name>
    <name type="common">Sweet iris</name>
    <dbReference type="NCBI Taxonomy" id="29817"/>
    <lineage>
        <taxon>Eukaryota</taxon>
        <taxon>Viridiplantae</taxon>
        <taxon>Streptophyta</taxon>
        <taxon>Embryophyta</taxon>
        <taxon>Tracheophyta</taxon>
        <taxon>Spermatophyta</taxon>
        <taxon>Magnoliopsida</taxon>
        <taxon>Liliopsida</taxon>
        <taxon>Asparagales</taxon>
        <taxon>Iridaceae</taxon>
        <taxon>Iridoideae</taxon>
        <taxon>Irideae</taxon>
        <taxon>Iris</taxon>
    </lineage>
</organism>
<dbReference type="AlphaFoldDB" id="A0AAX6I1M5"/>
<feature type="transmembrane region" description="Helical" evidence="5">
    <location>
        <begin position="15"/>
        <end position="33"/>
    </location>
</feature>
<evidence type="ECO:0000256" key="2">
    <source>
        <dbReference type="ARBA" id="ARBA00022723"/>
    </source>
</evidence>
<evidence type="ECO:0000256" key="4">
    <source>
        <dbReference type="ARBA" id="ARBA00022833"/>
    </source>
</evidence>
<evidence type="ECO:0000259" key="6">
    <source>
        <dbReference type="Pfam" id="PF01754"/>
    </source>
</evidence>
<protein>
    <submittedName>
        <fullName evidence="7">Zinc finger A20 and AN1 domain-containing stress-associated protein 6-like</fullName>
    </submittedName>
</protein>
<sequence>MTSTRQNARSATDQFFAPITAVFFGSAITNNFCSKCYRDLAMKQQLEAGPVVTVAEKFPSNASSPAIIETHQGRSGEAG</sequence>
<comment type="caution">
    <text evidence="7">The sequence shown here is derived from an EMBL/GenBank/DDBJ whole genome shotgun (WGS) entry which is preliminary data.</text>
</comment>
<dbReference type="GO" id="GO:0003677">
    <property type="term" value="F:DNA binding"/>
    <property type="evidence" value="ECO:0007669"/>
    <property type="project" value="InterPro"/>
</dbReference>
<dbReference type="InterPro" id="IPR002653">
    <property type="entry name" value="Znf_A20"/>
</dbReference>
<name>A0AAX6I1M5_IRIPA</name>
<dbReference type="EMBL" id="JANAVB010005597">
    <property type="protein sequence ID" value="KAJ6846968.1"/>
    <property type="molecule type" value="Genomic_DNA"/>
</dbReference>
<dbReference type="Pfam" id="PF01754">
    <property type="entry name" value="zf-A20"/>
    <property type="match status" value="1"/>
</dbReference>
<proteinExistence type="predicted"/>
<keyword evidence="4" id="KW-0862">Zinc</keyword>
<dbReference type="GO" id="GO:0008270">
    <property type="term" value="F:zinc ion binding"/>
    <property type="evidence" value="ECO:0007669"/>
    <property type="project" value="UniProtKB-KW"/>
</dbReference>
<keyword evidence="5" id="KW-0812">Transmembrane</keyword>
<feature type="domain" description="A20-type" evidence="6">
    <location>
        <begin position="23"/>
        <end position="38"/>
    </location>
</feature>